<dbReference type="Gene3D" id="1.10.110.10">
    <property type="entry name" value="Plant lipid-transfer and hydrophobic proteins"/>
    <property type="match status" value="1"/>
</dbReference>
<dbReference type="PANTHER" id="PTHR33214">
    <property type="entry name" value="BIFUNCTIONAL INHIBITOR/LIPID-TRANSFER PROTEIN/SEED STORAGE 2S ALBUMIN SUPERFAMILY PROTEIN"/>
    <property type="match status" value="1"/>
</dbReference>
<evidence type="ECO:0000256" key="1">
    <source>
        <dbReference type="ARBA" id="ARBA00022448"/>
    </source>
</evidence>
<evidence type="ECO:0000313" key="5">
    <source>
        <dbReference type="EMBL" id="KAK9048029.1"/>
    </source>
</evidence>
<dbReference type="SUPFAM" id="SSF47699">
    <property type="entry name" value="Bifunctional inhibitor/lipid-transfer protein/seed storage 2S albumin"/>
    <property type="match status" value="1"/>
</dbReference>
<dbReference type="EMBL" id="JBCNJP010000010">
    <property type="protein sequence ID" value="KAK9071551.1"/>
    <property type="molecule type" value="Genomic_DNA"/>
</dbReference>
<organism evidence="5 7">
    <name type="scientific">Deinandra increscens subsp. villosa</name>
    <dbReference type="NCBI Taxonomy" id="3103831"/>
    <lineage>
        <taxon>Eukaryota</taxon>
        <taxon>Viridiplantae</taxon>
        <taxon>Streptophyta</taxon>
        <taxon>Embryophyta</taxon>
        <taxon>Tracheophyta</taxon>
        <taxon>Spermatophyta</taxon>
        <taxon>Magnoliopsida</taxon>
        <taxon>eudicotyledons</taxon>
        <taxon>Gunneridae</taxon>
        <taxon>Pentapetalae</taxon>
        <taxon>asterids</taxon>
        <taxon>campanulids</taxon>
        <taxon>Asterales</taxon>
        <taxon>Asteraceae</taxon>
        <taxon>Asteroideae</taxon>
        <taxon>Heliantheae alliance</taxon>
        <taxon>Madieae</taxon>
        <taxon>Madiinae</taxon>
        <taxon>Deinandra</taxon>
    </lineage>
</organism>
<comment type="caution">
    <text evidence="5">The sequence shown here is derived from an EMBL/GenBank/DDBJ whole genome shotgun (WGS) entry which is preliminary data.</text>
</comment>
<dbReference type="Proteomes" id="UP001408789">
    <property type="component" value="Unassembled WGS sequence"/>
</dbReference>
<dbReference type="PANTHER" id="PTHR33214:SF44">
    <property type="entry name" value="NON-SPECIFIC LIPID TRANSFER PROTEIN GPI-ANCHORED 33"/>
    <property type="match status" value="1"/>
</dbReference>
<dbReference type="GO" id="GO:0008289">
    <property type="term" value="F:lipid binding"/>
    <property type="evidence" value="ECO:0007669"/>
    <property type="project" value="UniProtKB-KW"/>
</dbReference>
<dbReference type="AlphaFoldDB" id="A0AAP0GH61"/>
<keyword evidence="3" id="KW-0732">Signal</keyword>
<accession>A0AAP0GH61</accession>
<sequence length="93" mass="9667">MKSFIMVACAILVIMILAGSKGATAVTCSPTELSPCIAAFTSSAPPSAACCGKLKQQKPCLCGYIRNPTLKQYVTSPNARKVSRSCGVPVPKC</sequence>
<feature type="domain" description="Bifunctional inhibitor/plant lipid transfer protein/seed storage helical" evidence="4">
    <location>
        <begin position="28"/>
        <end position="93"/>
    </location>
</feature>
<dbReference type="InterPro" id="IPR036312">
    <property type="entry name" value="Bifun_inhib/LTP/seed_sf"/>
</dbReference>
<evidence type="ECO:0000313" key="7">
    <source>
        <dbReference type="Proteomes" id="UP001408789"/>
    </source>
</evidence>
<keyword evidence="1" id="KW-0813">Transport</keyword>
<dbReference type="SMART" id="SM00499">
    <property type="entry name" value="AAI"/>
    <property type="match status" value="1"/>
</dbReference>
<name>A0AAP0GH61_9ASTR</name>
<reference evidence="5 7" key="1">
    <citation type="submission" date="2024-04" db="EMBL/GenBank/DDBJ databases">
        <title>The reference genome of an endangered Asteraceae, Deinandra increscens subsp. villosa, native to the Central Coast of California.</title>
        <authorList>
            <person name="Guilliams M."/>
            <person name="Hasenstab-Lehman K."/>
            <person name="Meyer R."/>
            <person name="Mcevoy S."/>
        </authorList>
    </citation>
    <scope>NUCLEOTIDE SEQUENCE [LARGE SCALE GENOMIC DNA]</scope>
    <source>
        <tissue evidence="5">Leaf</tissue>
    </source>
</reference>
<evidence type="ECO:0000313" key="6">
    <source>
        <dbReference type="EMBL" id="KAK9071551.1"/>
    </source>
</evidence>
<proteinExistence type="predicted"/>
<dbReference type="InterPro" id="IPR016140">
    <property type="entry name" value="Bifunc_inhib/LTP/seed_store"/>
</dbReference>
<protein>
    <recommendedName>
        <fullName evidence="4">Bifunctional inhibitor/plant lipid transfer protein/seed storage helical domain-containing protein</fullName>
    </recommendedName>
</protein>
<gene>
    <name evidence="6" type="ORF">SSX86_007979</name>
    <name evidence="5" type="ORF">SSX86_033008</name>
</gene>
<feature type="chain" id="PRO_5044711457" description="Bifunctional inhibitor/plant lipid transfer protein/seed storage helical domain-containing protein" evidence="3">
    <location>
        <begin position="26"/>
        <end position="93"/>
    </location>
</feature>
<keyword evidence="7" id="KW-1185">Reference proteome</keyword>
<dbReference type="GO" id="GO:0006869">
    <property type="term" value="P:lipid transport"/>
    <property type="evidence" value="ECO:0007669"/>
    <property type="project" value="InterPro"/>
</dbReference>
<evidence type="ECO:0000256" key="3">
    <source>
        <dbReference type="SAM" id="SignalP"/>
    </source>
</evidence>
<dbReference type="EMBL" id="JBCNJP010017096">
    <property type="protein sequence ID" value="KAK9048029.1"/>
    <property type="molecule type" value="Genomic_DNA"/>
</dbReference>
<evidence type="ECO:0000256" key="2">
    <source>
        <dbReference type="ARBA" id="ARBA00023121"/>
    </source>
</evidence>
<keyword evidence="2" id="KW-0446">Lipid-binding</keyword>
<dbReference type="Pfam" id="PF00234">
    <property type="entry name" value="Tryp_alpha_amyl"/>
    <property type="match status" value="1"/>
</dbReference>
<evidence type="ECO:0000259" key="4">
    <source>
        <dbReference type="SMART" id="SM00499"/>
    </source>
</evidence>
<feature type="signal peptide" evidence="3">
    <location>
        <begin position="1"/>
        <end position="25"/>
    </location>
</feature>
<dbReference type="CDD" id="cd01959">
    <property type="entry name" value="nsLTP2"/>
    <property type="match status" value="1"/>
</dbReference>
<dbReference type="InterPro" id="IPR033872">
    <property type="entry name" value="nsLTP2"/>
</dbReference>